<name>A0A061S6D4_9CHLO</name>
<sequence length="90" mass="9364">VSEGCDELQSCCKALFPAGSSDGQVTPKAFGPPIPIPIPPERLDPGVGLRGGNSRQQTLTERVSRTEEEGGKTGGQTDREGGGGASDRRR</sequence>
<gene>
    <name evidence="2" type="ORF">TSPGSL018_9645</name>
</gene>
<feature type="region of interest" description="Disordered" evidence="1">
    <location>
        <begin position="16"/>
        <end position="90"/>
    </location>
</feature>
<accession>A0A061S6D4</accession>
<feature type="compositionally biased region" description="Pro residues" evidence="1">
    <location>
        <begin position="30"/>
        <end position="40"/>
    </location>
</feature>
<protein>
    <submittedName>
        <fullName evidence="2">Uncharacterized protein</fullName>
    </submittedName>
</protein>
<dbReference type="EMBL" id="GBEZ01004505">
    <property type="protein sequence ID" value="JAC80717.1"/>
    <property type="molecule type" value="Transcribed_RNA"/>
</dbReference>
<evidence type="ECO:0000313" key="2">
    <source>
        <dbReference type="EMBL" id="JAC80717.1"/>
    </source>
</evidence>
<dbReference type="AlphaFoldDB" id="A0A061S6D4"/>
<proteinExistence type="predicted"/>
<feature type="non-terminal residue" evidence="2">
    <location>
        <position position="1"/>
    </location>
</feature>
<organism evidence="2">
    <name type="scientific">Tetraselmis sp. GSL018</name>
    <dbReference type="NCBI Taxonomy" id="582737"/>
    <lineage>
        <taxon>Eukaryota</taxon>
        <taxon>Viridiplantae</taxon>
        <taxon>Chlorophyta</taxon>
        <taxon>core chlorophytes</taxon>
        <taxon>Chlorodendrophyceae</taxon>
        <taxon>Chlorodendrales</taxon>
        <taxon>Chlorodendraceae</taxon>
        <taxon>Tetraselmis</taxon>
    </lineage>
</organism>
<reference evidence="2" key="1">
    <citation type="submission" date="2014-05" db="EMBL/GenBank/DDBJ databases">
        <title>The transcriptome of the halophilic microalga Tetraselmis sp. GSL018 isolated from the Great Salt Lake, Utah.</title>
        <authorList>
            <person name="Jinkerson R.E."/>
            <person name="D'Adamo S."/>
            <person name="Posewitz M.C."/>
        </authorList>
    </citation>
    <scope>NUCLEOTIDE SEQUENCE</scope>
    <source>
        <strain evidence="2">GSL018</strain>
    </source>
</reference>
<feature type="non-terminal residue" evidence="2">
    <location>
        <position position="90"/>
    </location>
</feature>
<feature type="compositionally biased region" description="Basic and acidic residues" evidence="1">
    <location>
        <begin position="62"/>
        <end position="81"/>
    </location>
</feature>
<evidence type="ECO:0000256" key="1">
    <source>
        <dbReference type="SAM" id="MobiDB-lite"/>
    </source>
</evidence>